<dbReference type="PROSITE" id="PS50011">
    <property type="entry name" value="PROTEIN_KINASE_DOM"/>
    <property type="match status" value="1"/>
</dbReference>
<dbReference type="InterPro" id="IPR011009">
    <property type="entry name" value="Kinase-like_dom_sf"/>
</dbReference>
<keyword evidence="4 6" id="KW-0472">Membrane</keyword>
<dbReference type="Pfam" id="PF07946">
    <property type="entry name" value="CCDC47"/>
    <property type="match status" value="1"/>
</dbReference>
<dbReference type="GO" id="GO:0032469">
    <property type="term" value="P:endoplasmic reticulum calcium ion homeostasis"/>
    <property type="evidence" value="ECO:0007669"/>
    <property type="project" value="InterPro"/>
</dbReference>
<gene>
    <name evidence="8" type="ORF">PPNO1_LOCUS1295</name>
</gene>
<name>A0A9P1GX37_9PEZI</name>
<keyword evidence="3 6" id="KW-1133">Transmembrane helix</keyword>
<organism evidence="8 9">
    <name type="scientific">Parascedosporium putredinis</name>
    <dbReference type="NCBI Taxonomy" id="1442378"/>
    <lineage>
        <taxon>Eukaryota</taxon>
        <taxon>Fungi</taxon>
        <taxon>Dikarya</taxon>
        <taxon>Ascomycota</taxon>
        <taxon>Pezizomycotina</taxon>
        <taxon>Sordariomycetes</taxon>
        <taxon>Hypocreomycetidae</taxon>
        <taxon>Microascales</taxon>
        <taxon>Microascaceae</taxon>
        <taxon>Parascedosporium</taxon>
    </lineage>
</organism>
<sequence length="814" mass="91734">MASHDKDADFADFGDAPVVADTSPPPVAGLGINPSSRPYTKWYNVHERHSLSEFRLEGYIIGIIAILLAFHLYGSRRNRSKAKNFMAKHLGVLKREFAQVGFGGESHIREKSLFEFEAYATGRQNVAFLDINLVMKKRFNPILGGVEEAKTVPSIPGNEPKVEKSSYDGFVWAVVNKNCMQAVRDERYDASITSTKDNSNLPPWLTVMSESAEITNLLLTPELAEAAKKAGDLLEYLLISDQPTDKPVTLDDTAPRKRVFIRYRLPSNDQEYEDILPIFSYFLRLPDVLVKNAHLRPEVLRKVRATRDDAISQIKKADDDLKAEERYLEREKAKKAKRDEQLKAMDAKTQKKFWSASGLIIGAALCRVTPSPVRRLGREKKADSRNNAGNIQELTELVASVTIQDKKEEVQDEIARQPQEQQQTEEEPVKVDAPKTRRGAKKEQMITVVEPPAEAQDEPSMTEGVEEGLRIISWDDVCPFGDRIEKIAEASYAEVYRVTNERGISIIKVIRLKSPIRAQTKAQERSGLVDEEPHDEEDLMGELQISEWLADIPGFVVYKDRYIVRGKAPKALVETHQAFQRKVKRKDPDRLQFYPSPTRYLEGTKFLVVELGDAGTALEDFGLVSVEQVWDVFLLVAIALARAEDLILFEHRDLHEGNLCIRQVDAPKPRNPALPDVRFGYSGLDITILDYGLSRAEDPYAAEDFYYDEEDEAEDDSVPPPCLPPEKHVEPYARAFDGAPISWAAFAPYTNVLWLAYIYEYLLDRFLACGGSSSSAAEGKRELARFKRETKELWAHLNPGAKAGTPTFGSAGTW</sequence>
<dbReference type="Proteomes" id="UP000838763">
    <property type="component" value="Unassembled WGS sequence"/>
</dbReference>
<dbReference type="Pfam" id="PF12330">
    <property type="entry name" value="Haspin_kinase"/>
    <property type="match status" value="1"/>
</dbReference>
<proteinExistence type="predicted"/>
<dbReference type="GO" id="GO:0004672">
    <property type="term" value="F:protein kinase activity"/>
    <property type="evidence" value="ECO:0007669"/>
    <property type="project" value="InterPro"/>
</dbReference>
<evidence type="ECO:0000256" key="2">
    <source>
        <dbReference type="ARBA" id="ARBA00022692"/>
    </source>
</evidence>
<evidence type="ECO:0000313" key="8">
    <source>
        <dbReference type="EMBL" id="CAI4211513.1"/>
    </source>
</evidence>
<dbReference type="AlphaFoldDB" id="A0A9P1GX37"/>
<comment type="subcellular location">
    <subcellularLocation>
        <location evidence="1">Membrane</location>
        <topology evidence="1">Single-pass membrane protein</topology>
    </subcellularLocation>
</comment>
<dbReference type="EMBL" id="CALLCH030000002">
    <property type="protein sequence ID" value="CAI4211513.1"/>
    <property type="molecule type" value="Genomic_DNA"/>
</dbReference>
<dbReference type="Gene3D" id="3.30.200.20">
    <property type="entry name" value="Phosphorylase Kinase, domain 1"/>
    <property type="match status" value="1"/>
</dbReference>
<keyword evidence="2 6" id="KW-0812">Transmembrane</keyword>
<dbReference type="GO" id="GO:0005509">
    <property type="term" value="F:calcium ion binding"/>
    <property type="evidence" value="ECO:0007669"/>
    <property type="project" value="InterPro"/>
</dbReference>
<protein>
    <recommendedName>
        <fullName evidence="7">Protein kinase domain-containing protein</fullName>
    </recommendedName>
</protein>
<feature type="region of interest" description="Disordered" evidence="5">
    <location>
        <begin position="409"/>
        <end position="443"/>
    </location>
</feature>
<evidence type="ECO:0000256" key="3">
    <source>
        <dbReference type="ARBA" id="ARBA00022989"/>
    </source>
</evidence>
<evidence type="ECO:0000256" key="5">
    <source>
        <dbReference type="SAM" id="MobiDB-lite"/>
    </source>
</evidence>
<dbReference type="OrthoDB" id="21018at2759"/>
<dbReference type="Gene3D" id="1.10.510.10">
    <property type="entry name" value="Transferase(Phosphotransferase) domain 1"/>
    <property type="match status" value="1"/>
</dbReference>
<feature type="transmembrane region" description="Helical" evidence="6">
    <location>
        <begin position="56"/>
        <end position="74"/>
    </location>
</feature>
<evidence type="ECO:0000256" key="4">
    <source>
        <dbReference type="ARBA" id="ARBA00023136"/>
    </source>
</evidence>
<accession>A0A9P1GX37</accession>
<dbReference type="PANTHER" id="PTHR12883:SF0">
    <property type="entry name" value="PAT COMPLEX SUBUNIT CCDC47"/>
    <property type="match status" value="1"/>
</dbReference>
<dbReference type="GO" id="GO:0016020">
    <property type="term" value="C:membrane"/>
    <property type="evidence" value="ECO:0007669"/>
    <property type="project" value="UniProtKB-SubCell"/>
</dbReference>
<evidence type="ECO:0000256" key="6">
    <source>
        <dbReference type="SAM" id="Phobius"/>
    </source>
</evidence>
<keyword evidence="9" id="KW-1185">Reference proteome</keyword>
<evidence type="ECO:0000259" key="7">
    <source>
        <dbReference type="PROSITE" id="PS50011"/>
    </source>
</evidence>
<feature type="domain" description="Protein kinase" evidence="7">
    <location>
        <begin position="481"/>
        <end position="814"/>
    </location>
</feature>
<evidence type="ECO:0000313" key="9">
    <source>
        <dbReference type="Proteomes" id="UP000838763"/>
    </source>
</evidence>
<comment type="caution">
    <text evidence="8">The sequence shown here is derived from an EMBL/GenBank/DDBJ whole genome shotgun (WGS) entry which is preliminary data.</text>
</comment>
<dbReference type="InterPro" id="IPR012879">
    <property type="entry name" value="CCDC47"/>
</dbReference>
<dbReference type="PANTHER" id="PTHR12883">
    <property type="entry name" value="ADIPOCYTE-SPECIFIC PROTEIN 4-RELATED"/>
    <property type="match status" value="1"/>
</dbReference>
<dbReference type="InterPro" id="IPR000719">
    <property type="entry name" value="Prot_kinase_dom"/>
</dbReference>
<dbReference type="SUPFAM" id="SSF56112">
    <property type="entry name" value="Protein kinase-like (PK-like)"/>
    <property type="match status" value="1"/>
</dbReference>
<evidence type="ECO:0000256" key="1">
    <source>
        <dbReference type="ARBA" id="ARBA00004167"/>
    </source>
</evidence>
<dbReference type="GO" id="GO:0005783">
    <property type="term" value="C:endoplasmic reticulum"/>
    <property type="evidence" value="ECO:0007669"/>
    <property type="project" value="InterPro"/>
</dbReference>
<reference evidence="8" key="1">
    <citation type="submission" date="2022-11" db="EMBL/GenBank/DDBJ databases">
        <authorList>
            <person name="Scott C."/>
            <person name="Bruce N."/>
        </authorList>
    </citation>
    <scope>NUCLEOTIDE SEQUENCE</scope>
</reference>
<dbReference type="GO" id="GO:0005524">
    <property type="term" value="F:ATP binding"/>
    <property type="evidence" value="ECO:0007669"/>
    <property type="project" value="InterPro"/>
</dbReference>